<evidence type="ECO:0000313" key="2">
    <source>
        <dbReference type="Proteomes" id="UP001229421"/>
    </source>
</evidence>
<comment type="caution">
    <text evidence="1">The sequence shown here is derived from an EMBL/GenBank/DDBJ whole genome shotgun (WGS) entry which is preliminary data.</text>
</comment>
<accession>A0AAD8KF37</accession>
<dbReference type="AlphaFoldDB" id="A0AAD8KF37"/>
<proteinExistence type="predicted"/>
<reference evidence="1" key="1">
    <citation type="journal article" date="2023" name="bioRxiv">
        <title>Improved chromosome-level genome assembly for marigold (Tagetes erecta).</title>
        <authorList>
            <person name="Jiang F."/>
            <person name="Yuan L."/>
            <person name="Wang S."/>
            <person name="Wang H."/>
            <person name="Xu D."/>
            <person name="Wang A."/>
            <person name="Fan W."/>
        </authorList>
    </citation>
    <scope>NUCLEOTIDE SEQUENCE</scope>
    <source>
        <strain evidence="1">WSJ</strain>
        <tissue evidence="1">Leaf</tissue>
    </source>
</reference>
<name>A0AAD8KF37_TARER</name>
<keyword evidence="2" id="KW-1185">Reference proteome</keyword>
<dbReference type="PANTHER" id="PTHR33781:SF19">
    <property type="entry name" value="PHYTOCHROME KINASE SUBSTRATE 1"/>
    <property type="match status" value="1"/>
</dbReference>
<organism evidence="1 2">
    <name type="scientific">Tagetes erecta</name>
    <name type="common">African marigold</name>
    <dbReference type="NCBI Taxonomy" id="13708"/>
    <lineage>
        <taxon>Eukaryota</taxon>
        <taxon>Viridiplantae</taxon>
        <taxon>Streptophyta</taxon>
        <taxon>Embryophyta</taxon>
        <taxon>Tracheophyta</taxon>
        <taxon>Spermatophyta</taxon>
        <taxon>Magnoliopsida</taxon>
        <taxon>eudicotyledons</taxon>
        <taxon>Gunneridae</taxon>
        <taxon>Pentapetalae</taxon>
        <taxon>asterids</taxon>
        <taxon>campanulids</taxon>
        <taxon>Asterales</taxon>
        <taxon>Asteraceae</taxon>
        <taxon>Asteroideae</taxon>
        <taxon>Heliantheae alliance</taxon>
        <taxon>Tageteae</taxon>
        <taxon>Tagetes</taxon>
    </lineage>
</organism>
<dbReference type="InterPro" id="IPR039615">
    <property type="entry name" value="PKS"/>
</dbReference>
<dbReference type="GO" id="GO:0009638">
    <property type="term" value="P:phototropism"/>
    <property type="evidence" value="ECO:0007669"/>
    <property type="project" value="InterPro"/>
</dbReference>
<evidence type="ECO:0008006" key="3">
    <source>
        <dbReference type="Google" id="ProtNLM"/>
    </source>
</evidence>
<dbReference type="Proteomes" id="UP001229421">
    <property type="component" value="Unassembled WGS sequence"/>
</dbReference>
<dbReference type="PANTHER" id="PTHR33781">
    <property type="entry name" value="PROTEIN PHYTOCHROME KINASE SUBSTRATE 1-RELATED"/>
    <property type="match status" value="1"/>
</dbReference>
<gene>
    <name evidence="1" type="ORF">QVD17_29381</name>
</gene>
<dbReference type="EMBL" id="JAUHHV010000007">
    <property type="protein sequence ID" value="KAK1419936.1"/>
    <property type="molecule type" value="Genomic_DNA"/>
</dbReference>
<protein>
    <recommendedName>
        <fullName evidence="3">Protein PHYTOCHROME KINASE SUBSTRATE 1-like</fullName>
    </recommendedName>
</protein>
<sequence>MEMYNTNTSSFGTSLTLQSSNSFRDVSFSSYLNKAEENMIRKLTNDHNCRKKAEEEDEEELGVFGAEKYFKGEIQDVEDKIDHRFDGSYDLRTNLHQRNGKVEDFQEFDHSFPVKLRIDRTNMHTPSVRSNASGNSRTRLLPLTKPAPQMLEKGSKTKQFLASFGCNCINKKSTQINEKRLIKSKEMSKPHTKMLEYGHKTDLLSNKSTPRSIDRKTRNDYFSFPVLNSNDLNSNSDRSNSISNSKYGNLAGKVVGVNNNNGGGLTLGRKLSLLNNWEIDIPTEEEVYIPAIGMYKNEDVDSDSSSDLFEIESFSTTGNNSFIAPRKSDPNCYAPSEVSVDWSVVTASAADFSVFSDYEEVRTGGGGGWRISGRNDEVTDRKDEQKKRPGILSGCTSHKAVRVAGDECNISDGGAGGRRRLSESMAVGSRFRGGMI</sequence>
<evidence type="ECO:0000313" key="1">
    <source>
        <dbReference type="EMBL" id="KAK1419936.1"/>
    </source>
</evidence>